<evidence type="ECO:0000256" key="1">
    <source>
        <dbReference type="SAM" id="SignalP"/>
    </source>
</evidence>
<dbReference type="Pfam" id="PF11913">
    <property type="entry name" value="DUF3431"/>
    <property type="match status" value="1"/>
</dbReference>
<comment type="caution">
    <text evidence="2">The sequence shown here is derived from an EMBL/GenBank/DDBJ whole genome shotgun (WGS) entry which is preliminary data.</text>
</comment>
<dbReference type="AlphaFoldDB" id="A0A8T9CEY4"/>
<dbReference type="PANTHER" id="PTHR37490">
    <property type="entry name" value="EXPRESSED PROTEIN"/>
    <property type="match status" value="1"/>
</dbReference>
<gene>
    <name evidence="2" type="ORF">LSUE1_G005564</name>
</gene>
<feature type="chain" id="PRO_5035847087" evidence="1">
    <location>
        <begin position="19"/>
        <end position="322"/>
    </location>
</feature>
<protein>
    <submittedName>
        <fullName evidence="2">Uncharacterized protein</fullName>
    </submittedName>
</protein>
<dbReference type="PANTHER" id="PTHR37490:SF3">
    <property type="entry name" value="DUF3431 DOMAIN CONTAINING PROTEIN"/>
    <property type="match status" value="1"/>
</dbReference>
<feature type="signal peptide" evidence="1">
    <location>
        <begin position="1"/>
        <end position="18"/>
    </location>
</feature>
<accession>A0A8T9CEY4</accession>
<keyword evidence="3" id="KW-1185">Reference proteome</keyword>
<reference evidence="2 3" key="1">
    <citation type="submission" date="2018-05" db="EMBL/GenBank/DDBJ databases">
        <title>Genome sequencing and assembly of the regulated plant pathogen Lachnellula willkommii and related sister species for the development of diagnostic species identification markers.</title>
        <authorList>
            <person name="Giroux E."/>
            <person name="Bilodeau G."/>
        </authorList>
    </citation>
    <scope>NUCLEOTIDE SEQUENCE [LARGE SCALE GENOMIC DNA]</scope>
    <source>
        <strain evidence="2 3">CBS 268.59</strain>
    </source>
</reference>
<name>A0A8T9CEY4_9HELO</name>
<dbReference type="EMBL" id="QGMK01000489">
    <property type="protein sequence ID" value="TVY81383.1"/>
    <property type="molecule type" value="Genomic_DNA"/>
</dbReference>
<organism evidence="2 3">
    <name type="scientific">Lachnellula suecica</name>
    <dbReference type="NCBI Taxonomy" id="602035"/>
    <lineage>
        <taxon>Eukaryota</taxon>
        <taxon>Fungi</taxon>
        <taxon>Dikarya</taxon>
        <taxon>Ascomycota</taxon>
        <taxon>Pezizomycotina</taxon>
        <taxon>Leotiomycetes</taxon>
        <taxon>Helotiales</taxon>
        <taxon>Lachnaceae</taxon>
        <taxon>Lachnellula</taxon>
    </lineage>
</organism>
<dbReference type="OrthoDB" id="426718at2759"/>
<sequence length="322" mass="36511">MVAGFLIIGFLLRSSFYAEKPSVSVDVSVNVDKLPSKTFVVASVGKDDTSWIRQNFADWQVARYIVDDEAADLTVPANKGQEAMAYLTYIIDTYENLPDLSVFMHSARWQWHNDDPLYDGIPMLKNLQLPYIISQGYTNLRCVWLLGCPAEMNLEAKPEEVDAAKTTEIAYPQAFKELFPGEQMPPRIGVACCAQFAVTREKIRERPLTDYKRYRQWLLDTPLDNHVSGRVLEYSWHIIFGKPPVHCPNAKECYCNIFGLCDLECNEEGKCGEYWPFPPFATLPHGWPTVGWSGESRDQEVLANLRTVAASPKSREEIKSAA</sequence>
<evidence type="ECO:0000313" key="2">
    <source>
        <dbReference type="EMBL" id="TVY81383.1"/>
    </source>
</evidence>
<proteinExistence type="predicted"/>
<evidence type="ECO:0000313" key="3">
    <source>
        <dbReference type="Proteomes" id="UP000469558"/>
    </source>
</evidence>
<dbReference type="InterPro" id="IPR021838">
    <property type="entry name" value="DUF3431"/>
</dbReference>
<dbReference type="Proteomes" id="UP000469558">
    <property type="component" value="Unassembled WGS sequence"/>
</dbReference>
<keyword evidence="1" id="KW-0732">Signal</keyword>